<dbReference type="Proteomes" id="UP000020406">
    <property type="component" value="Unassembled WGS sequence"/>
</dbReference>
<dbReference type="AlphaFoldDB" id="Z9JJ84"/>
<gene>
    <name evidence="6" type="primary">mtnB</name>
    <name evidence="8" type="ORF">AF72_06990</name>
    <name evidence="9" type="ORF">LPH55_00925</name>
</gene>
<evidence type="ECO:0000256" key="1">
    <source>
        <dbReference type="ARBA" id="ARBA00022605"/>
    </source>
</evidence>
<evidence type="ECO:0000256" key="6">
    <source>
        <dbReference type="HAMAP-Rule" id="MF_01677"/>
    </source>
</evidence>
<dbReference type="EC" id="4.2.1.109" evidence="6"/>
<protein>
    <recommendedName>
        <fullName evidence="6">Methylthioribulose-1-phosphate dehydratase</fullName>
        <shortName evidence="6">MTRu-1-P dehydratase</shortName>
        <ecNumber evidence="6">4.2.1.109</ecNumber>
    </recommendedName>
</protein>
<comment type="caution">
    <text evidence="8">The sequence shown here is derived from an EMBL/GenBank/DDBJ whole genome shotgun (WGS) entry which is preliminary data.</text>
</comment>
<comment type="cofactor">
    <cofactor evidence="6">
        <name>Zn(2+)</name>
        <dbReference type="ChEBI" id="CHEBI:29105"/>
    </cofactor>
    <text evidence="6">Binds 1 zinc ion per subunit.</text>
</comment>
<evidence type="ECO:0000256" key="3">
    <source>
        <dbReference type="ARBA" id="ARBA00022833"/>
    </source>
</evidence>
<dbReference type="PATRIC" id="fig|1444770.3.peg.1661"/>
<dbReference type="HAMAP" id="MF_01677">
    <property type="entry name" value="Salvage_MtnB"/>
    <property type="match status" value="1"/>
</dbReference>
<dbReference type="STRING" id="1444770.AF72_06990"/>
<name>Z9JJ84_9GAMM</name>
<dbReference type="SUPFAM" id="SSF53639">
    <property type="entry name" value="AraD/HMP-PK domain-like"/>
    <property type="match status" value="1"/>
</dbReference>
<organism evidence="8 10">
    <name type="scientific">Xylella taiwanensis</name>
    <dbReference type="NCBI Taxonomy" id="1444770"/>
    <lineage>
        <taxon>Bacteria</taxon>
        <taxon>Pseudomonadati</taxon>
        <taxon>Pseudomonadota</taxon>
        <taxon>Gammaproteobacteria</taxon>
        <taxon>Lysobacterales</taxon>
        <taxon>Lysobacteraceae</taxon>
        <taxon>Xylella</taxon>
    </lineage>
</organism>
<comment type="function">
    <text evidence="6">Catalyzes the dehydration of methylthioribulose-1-phosphate (MTRu-1-P) into 2,3-diketo-5-methylthiopentyl-1-phosphate (DK-MTP-1-P).</text>
</comment>
<dbReference type="InterPro" id="IPR017714">
    <property type="entry name" value="MethylthioRu-1-P_deHdtase_MtnB"/>
</dbReference>
<keyword evidence="3 6" id="KW-0862">Zinc</keyword>
<comment type="similarity">
    <text evidence="6">Belongs to the aldolase class II family. MtnB subfamily.</text>
</comment>
<dbReference type="GO" id="GO:0008270">
    <property type="term" value="F:zinc ion binding"/>
    <property type="evidence" value="ECO:0007669"/>
    <property type="project" value="UniProtKB-UniRule"/>
</dbReference>
<proteinExistence type="inferred from homology"/>
<dbReference type="GO" id="GO:0019509">
    <property type="term" value="P:L-methionine salvage from methylthioadenosine"/>
    <property type="evidence" value="ECO:0007669"/>
    <property type="project" value="UniProtKB-UniRule"/>
</dbReference>
<evidence type="ECO:0000256" key="2">
    <source>
        <dbReference type="ARBA" id="ARBA00022723"/>
    </source>
</evidence>
<keyword evidence="4 6" id="KW-0486">Methionine biosynthesis</keyword>
<dbReference type="SMART" id="SM01007">
    <property type="entry name" value="Aldolase_II"/>
    <property type="match status" value="1"/>
</dbReference>
<evidence type="ECO:0000256" key="4">
    <source>
        <dbReference type="ARBA" id="ARBA00023167"/>
    </source>
</evidence>
<dbReference type="FunFam" id="3.40.225.10:FF:000007">
    <property type="entry name" value="Methylthioribulose-1-phosphate dehydratase"/>
    <property type="match status" value="1"/>
</dbReference>
<feature type="binding site" evidence="6">
    <location>
        <position position="109"/>
    </location>
    <ligand>
        <name>Zn(2+)</name>
        <dbReference type="ChEBI" id="CHEBI:29105"/>
    </ligand>
</feature>
<dbReference type="EMBL" id="JDSQ01000009">
    <property type="protein sequence ID" value="EWS78244.1"/>
    <property type="molecule type" value="Genomic_DNA"/>
</dbReference>
<reference evidence="9" key="2">
    <citation type="submission" date="2021-11" db="EMBL/GenBank/DDBJ databases">
        <title>Genome sequence of Xylella taiwanensis PLS432.</title>
        <authorList>
            <person name="Weng L.-W."/>
            <person name="Su C.-C."/>
            <person name="Tsai C.-W."/>
            <person name="Kuo C.-H."/>
        </authorList>
    </citation>
    <scope>NUCLEOTIDE SEQUENCE</scope>
    <source>
        <strain evidence="9">PLS432</strain>
    </source>
</reference>
<dbReference type="GeneID" id="68901077"/>
<dbReference type="EMBL" id="JAJPPU010000001">
    <property type="protein sequence ID" value="MCD8472066.1"/>
    <property type="molecule type" value="Genomic_DNA"/>
</dbReference>
<comment type="pathway">
    <text evidence="6">Amino-acid biosynthesis; L-methionine biosynthesis via salvage pathway; L-methionine from S-methyl-5-thio-alpha-D-ribose 1-phosphate: step 2/6.</text>
</comment>
<dbReference type="GO" id="GO:0005737">
    <property type="term" value="C:cytoplasm"/>
    <property type="evidence" value="ECO:0007669"/>
    <property type="project" value="UniProtKB-UniRule"/>
</dbReference>
<evidence type="ECO:0000313" key="11">
    <source>
        <dbReference type="Proteomes" id="UP001430701"/>
    </source>
</evidence>
<dbReference type="GO" id="GO:0005996">
    <property type="term" value="P:monosaccharide metabolic process"/>
    <property type="evidence" value="ECO:0007669"/>
    <property type="project" value="UniProtKB-ARBA"/>
</dbReference>
<evidence type="ECO:0000313" key="9">
    <source>
        <dbReference type="EMBL" id="MCD8472066.1"/>
    </source>
</evidence>
<dbReference type="eggNOG" id="COG0235">
    <property type="taxonomic scope" value="Bacteria"/>
</dbReference>
<evidence type="ECO:0000313" key="8">
    <source>
        <dbReference type="EMBL" id="EWS78244.1"/>
    </source>
</evidence>
<dbReference type="PANTHER" id="PTHR10640">
    <property type="entry name" value="METHYLTHIORIBULOSE-1-PHOSPHATE DEHYDRATASE"/>
    <property type="match status" value="1"/>
</dbReference>
<dbReference type="NCBIfam" id="NF006672">
    <property type="entry name" value="PRK09220.1"/>
    <property type="match status" value="1"/>
</dbReference>
<dbReference type="InterPro" id="IPR001303">
    <property type="entry name" value="Aldolase_II/adducin_N"/>
</dbReference>
<dbReference type="GO" id="GO:0046570">
    <property type="term" value="F:methylthioribulose 1-phosphate dehydratase activity"/>
    <property type="evidence" value="ECO:0007669"/>
    <property type="project" value="UniProtKB-UniRule"/>
</dbReference>
<feature type="binding site" evidence="6">
    <location>
        <position position="107"/>
    </location>
    <ligand>
        <name>Zn(2+)</name>
        <dbReference type="ChEBI" id="CHEBI:29105"/>
    </ligand>
</feature>
<dbReference type="UniPathway" id="UPA00904">
    <property type="reaction ID" value="UER00875"/>
</dbReference>
<dbReference type="RefSeq" id="WP_038271199.1">
    <property type="nucleotide sequence ID" value="NZ_CP053627.1"/>
</dbReference>
<keyword evidence="1 6" id="KW-0028">Amino-acid biosynthesis</keyword>
<evidence type="ECO:0000256" key="5">
    <source>
        <dbReference type="ARBA" id="ARBA00023239"/>
    </source>
</evidence>
<feature type="domain" description="Class II aldolase/adducin N-terminal" evidence="7">
    <location>
        <begin position="21"/>
        <end position="209"/>
    </location>
</feature>
<reference evidence="8 10" key="1">
    <citation type="journal article" date="2014" name="Genome Announc.">
        <title>Draft Genome Sequence of Xylella fastidiosa Pear Leaf Scorch Strain in Taiwan.</title>
        <authorList>
            <person name="Su C.C."/>
            <person name="Deng W.L."/>
            <person name="Jan F.J."/>
            <person name="Chang C.J."/>
            <person name="Huang H."/>
            <person name="Chen J."/>
        </authorList>
    </citation>
    <scope>NUCLEOTIDE SEQUENCE [LARGE SCALE GENOMIC DNA]</scope>
    <source>
        <strain evidence="8 10">PLS229</strain>
    </source>
</reference>
<accession>Z9JJ84</accession>
<dbReference type="Gene3D" id="3.40.225.10">
    <property type="entry name" value="Class II aldolase/adducin N-terminal domain"/>
    <property type="match status" value="1"/>
</dbReference>
<dbReference type="NCBIfam" id="TIGR03328">
    <property type="entry name" value="salvage_mtnB"/>
    <property type="match status" value="1"/>
</dbReference>
<keyword evidence="11" id="KW-1185">Reference proteome</keyword>
<evidence type="ECO:0000313" key="10">
    <source>
        <dbReference type="Proteomes" id="UP000020406"/>
    </source>
</evidence>
<dbReference type="Pfam" id="PF00596">
    <property type="entry name" value="Aldolase_II"/>
    <property type="match status" value="1"/>
</dbReference>
<comment type="catalytic activity">
    <reaction evidence="6">
        <text>5-(methylsulfanyl)-D-ribulose 1-phosphate = 5-methylsulfanyl-2,3-dioxopentyl phosphate + H2O</text>
        <dbReference type="Rhea" id="RHEA:15549"/>
        <dbReference type="ChEBI" id="CHEBI:15377"/>
        <dbReference type="ChEBI" id="CHEBI:58548"/>
        <dbReference type="ChEBI" id="CHEBI:58828"/>
        <dbReference type="EC" id="4.2.1.109"/>
    </reaction>
</comment>
<keyword evidence="5 6" id="KW-0456">Lyase</keyword>
<dbReference type="PANTHER" id="PTHR10640:SF7">
    <property type="entry name" value="METHYLTHIORIBULOSE-1-PHOSPHATE DEHYDRATASE"/>
    <property type="match status" value="1"/>
</dbReference>
<dbReference type="OrthoDB" id="9805559at2"/>
<evidence type="ECO:0000259" key="7">
    <source>
        <dbReference type="SMART" id="SM01007"/>
    </source>
</evidence>
<dbReference type="KEGG" id="xtw:AB672_07205"/>
<keyword evidence="2 6" id="KW-0479">Metal-binding</keyword>
<sequence length="218" mass="24292">MSTASTPPLPYAATHLCELAHLLIGTIRELAHAGWTPATSSNFSHRLDEHHVAITVSGRDKKCLVAEDIMVVDLDGNAVGQQHSPSAETLLHTQLYRRFPEIGCVLHTHSLTQTVASRLYAGAGHICLQDYELLKAFEGYTTHETTLDVPVFSNTQNMNVLAAQVDALLDKQRMWGYLIDGHGMYTWGRTLATARRHLEAFEFLLHCELDLLKLRGHL</sequence>
<dbReference type="Proteomes" id="UP001430701">
    <property type="component" value="Unassembled WGS sequence"/>
</dbReference>
<dbReference type="InterPro" id="IPR036409">
    <property type="entry name" value="Aldolase_II/adducin_N_sf"/>
</dbReference>